<feature type="domain" description="TOG" evidence="4">
    <location>
        <begin position="1"/>
        <end position="215"/>
    </location>
</feature>
<keyword evidence="6" id="KW-1185">Reference proteome</keyword>
<dbReference type="Proteomes" id="UP001211907">
    <property type="component" value="Unassembled WGS sequence"/>
</dbReference>
<dbReference type="Pfam" id="PF21041">
    <property type="entry name" value="XMAP215_CLASP_TOG"/>
    <property type="match status" value="1"/>
</dbReference>
<evidence type="ECO:0000313" key="6">
    <source>
        <dbReference type="Proteomes" id="UP001211907"/>
    </source>
</evidence>
<dbReference type="GO" id="GO:0007051">
    <property type="term" value="P:spindle organization"/>
    <property type="evidence" value="ECO:0007669"/>
    <property type="project" value="InterPro"/>
</dbReference>
<protein>
    <submittedName>
        <fullName evidence="5">Microtubule-associated protein, microtubule dynamics during spindle orientation</fullName>
    </submittedName>
</protein>
<evidence type="ECO:0000313" key="5">
    <source>
        <dbReference type="EMBL" id="KAJ3095578.1"/>
    </source>
</evidence>
<evidence type="ECO:0000256" key="2">
    <source>
        <dbReference type="ARBA" id="ARBA00022490"/>
    </source>
</evidence>
<accession>A0AAD5XBQ0</accession>
<dbReference type="GO" id="GO:0030951">
    <property type="term" value="P:establishment or maintenance of microtubule cytoskeleton polarity"/>
    <property type="evidence" value="ECO:0007669"/>
    <property type="project" value="InterPro"/>
</dbReference>
<dbReference type="InterPro" id="IPR016024">
    <property type="entry name" value="ARM-type_fold"/>
</dbReference>
<proteinExistence type="predicted"/>
<dbReference type="PANTHER" id="PTHR12609">
    <property type="entry name" value="MICROTUBULE ASSOCIATED PROTEIN XMAP215"/>
    <property type="match status" value="1"/>
</dbReference>
<dbReference type="GO" id="GO:0005856">
    <property type="term" value="C:cytoskeleton"/>
    <property type="evidence" value="ECO:0007669"/>
    <property type="project" value="UniProtKB-SubCell"/>
</dbReference>
<name>A0AAD5XBQ0_9FUNG</name>
<evidence type="ECO:0000256" key="1">
    <source>
        <dbReference type="ARBA" id="ARBA00004245"/>
    </source>
</evidence>
<dbReference type="SUPFAM" id="SSF48371">
    <property type="entry name" value="ARM repeat"/>
    <property type="match status" value="1"/>
</dbReference>
<comment type="subcellular location">
    <subcellularLocation>
        <location evidence="1">Cytoplasm</location>
        <location evidence="1">Cytoskeleton</location>
    </subcellularLocation>
</comment>
<dbReference type="EMBL" id="JADGJH010002689">
    <property type="protein sequence ID" value="KAJ3095578.1"/>
    <property type="molecule type" value="Genomic_DNA"/>
</dbReference>
<dbReference type="GO" id="GO:0046785">
    <property type="term" value="P:microtubule polymerization"/>
    <property type="evidence" value="ECO:0007669"/>
    <property type="project" value="InterPro"/>
</dbReference>
<dbReference type="InterPro" id="IPR011989">
    <property type="entry name" value="ARM-like"/>
</dbReference>
<keyword evidence="3" id="KW-0206">Cytoskeleton</keyword>
<dbReference type="SMART" id="SM01349">
    <property type="entry name" value="TOG"/>
    <property type="match status" value="1"/>
</dbReference>
<feature type="non-terminal residue" evidence="5">
    <location>
        <position position="1"/>
    </location>
</feature>
<dbReference type="InterPro" id="IPR034085">
    <property type="entry name" value="TOG"/>
</dbReference>
<dbReference type="GO" id="GO:0051010">
    <property type="term" value="F:microtubule plus-end binding"/>
    <property type="evidence" value="ECO:0007669"/>
    <property type="project" value="InterPro"/>
</dbReference>
<comment type="caution">
    <text evidence="5">The sequence shown here is derived from an EMBL/GenBank/DDBJ whole genome shotgun (WGS) entry which is preliminary data.</text>
</comment>
<sequence length="340" mass="37807">MEEDDFSKLGLDEQLAHKNWKARVCGFNALVSKFKKDEATADIIEAMRKTMSAESNAAVLDSAMPAVLACTEFAKPSLASRYRSSILHIVLDKAIAHTRVSIRQKALDIVLMFIELENKADAVLEDLLPTLDHKNPKNVAALYGSKVVPPKPLLKTLAKLFDHKDGTVRTEAMNLAIELYKWLGPAIMPSLNDLKAVQLKDLNDQFEKIGTNTPRPTPERLVRSEMEKRAAVGYVPEEVASVNNTVGPVEPEVVDVFDLADPVNVLDKMPPKFYETLQATKWSERKEILEALLVIIKVPKLEDGRYGELINVLAKKINDTNIIVLTLAINCLECLANGLR</sequence>
<dbReference type="AlphaFoldDB" id="A0AAD5XBQ0"/>
<gene>
    <name evidence="5" type="primary">STU2</name>
    <name evidence="5" type="ORF">HK100_005776</name>
</gene>
<dbReference type="InterPro" id="IPR045110">
    <property type="entry name" value="XMAP215"/>
</dbReference>
<evidence type="ECO:0000259" key="4">
    <source>
        <dbReference type="SMART" id="SM01349"/>
    </source>
</evidence>
<organism evidence="5 6">
    <name type="scientific">Physocladia obscura</name>
    <dbReference type="NCBI Taxonomy" id="109957"/>
    <lineage>
        <taxon>Eukaryota</taxon>
        <taxon>Fungi</taxon>
        <taxon>Fungi incertae sedis</taxon>
        <taxon>Chytridiomycota</taxon>
        <taxon>Chytridiomycota incertae sedis</taxon>
        <taxon>Chytridiomycetes</taxon>
        <taxon>Chytridiales</taxon>
        <taxon>Chytriomycetaceae</taxon>
        <taxon>Physocladia</taxon>
    </lineage>
</organism>
<dbReference type="InterPro" id="IPR048491">
    <property type="entry name" value="XMAP215_CLASP_TOG"/>
</dbReference>
<reference evidence="5" key="1">
    <citation type="submission" date="2020-05" db="EMBL/GenBank/DDBJ databases">
        <title>Phylogenomic resolution of chytrid fungi.</title>
        <authorList>
            <person name="Stajich J.E."/>
            <person name="Amses K."/>
            <person name="Simmons R."/>
            <person name="Seto K."/>
            <person name="Myers J."/>
            <person name="Bonds A."/>
            <person name="Quandt C.A."/>
            <person name="Barry K."/>
            <person name="Liu P."/>
            <person name="Grigoriev I."/>
            <person name="Longcore J.E."/>
            <person name="James T.Y."/>
        </authorList>
    </citation>
    <scope>NUCLEOTIDE SEQUENCE</scope>
    <source>
        <strain evidence="5">JEL0513</strain>
    </source>
</reference>
<keyword evidence="2" id="KW-0963">Cytoplasm</keyword>
<dbReference type="Gene3D" id="1.25.10.10">
    <property type="entry name" value="Leucine-rich Repeat Variant"/>
    <property type="match status" value="2"/>
</dbReference>
<evidence type="ECO:0000256" key="3">
    <source>
        <dbReference type="ARBA" id="ARBA00023212"/>
    </source>
</evidence>
<dbReference type="GO" id="GO:0061863">
    <property type="term" value="F:microtubule plus end polymerase"/>
    <property type="evidence" value="ECO:0007669"/>
    <property type="project" value="InterPro"/>
</dbReference>